<reference evidence="2 3" key="1">
    <citation type="submission" date="2017-03" db="EMBL/GenBank/DDBJ databases">
        <authorList>
            <person name="Afonso C.L."/>
            <person name="Miller P.J."/>
            <person name="Scott M.A."/>
            <person name="Spackman E."/>
            <person name="Goraichik I."/>
            <person name="Dimitrov K.M."/>
            <person name="Suarez D.L."/>
            <person name="Swayne D.E."/>
        </authorList>
    </citation>
    <scope>NUCLEOTIDE SEQUENCE [LARGE SCALE GENOMIC DNA]</scope>
    <source>
        <strain evidence="2 3">CECT 7450</strain>
    </source>
</reference>
<dbReference type="EMBL" id="FWFX01000002">
    <property type="protein sequence ID" value="SLN21733.1"/>
    <property type="molecule type" value="Genomic_DNA"/>
</dbReference>
<feature type="signal peptide" evidence="1">
    <location>
        <begin position="1"/>
        <end position="21"/>
    </location>
</feature>
<dbReference type="Proteomes" id="UP000193061">
    <property type="component" value="Unassembled WGS sequence"/>
</dbReference>
<protein>
    <recommendedName>
        <fullName evidence="4">DUF1353 domain-containing protein</fullName>
    </recommendedName>
</protein>
<name>A0A1X6YJR6_9RHOB</name>
<sequence length="240" mass="25936">MPPRACIPFFLMAFLSANLSACGFVNYSDSKPGTLSGSIFVMWLEPGFDSNSGDGKFLFVPAPNDPLVFVPAEPYGAVTRITPQMMYTDGGSIPRIAQAFRGFNPWGYAPAYMLHDWIFVVKNCAGLTDYPPGWDPQEIRAISAMEFRQSATLMGDVIRTMEDSAQVGSSEIAPAAITSAVSGSISRAKWKEDPASCQARLIPDDLRDDVNAALGFTLADTAAESIARDTGLRIVTQISF</sequence>
<proteinExistence type="predicted"/>
<evidence type="ECO:0000256" key="1">
    <source>
        <dbReference type="SAM" id="SignalP"/>
    </source>
</evidence>
<evidence type="ECO:0008006" key="4">
    <source>
        <dbReference type="Google" id="ProtNLM"/>
    </source>
</evidence>
<accession>A0A1X6YJR6</accession>
<keyword evidence="1" id="KW-0732">Signal</keyword>
<gene>
    <name evidence="2" type="ORF">ROA7450_00789</name>
</gene>
<keyword evidence="3" id="KW-1185">Reference proteome</keyword>
<feature type="chain" id="PRO_5012575377" description="DUF1353 domain-containing protein" evidence="1">
    <location>
        <begin position="22"/>
        <end position="240"/>
    </location>
</feature>
<organism evidence="2 3">
    <name type="scientific">Roseovarius albus</name>
    <dbReference type="NCBI Taxonomy" id="1247867"/>
    <lineage>
        <taxon>Bacteria</taxon>
        <taxon>Pseudomonadati</taxon>
        <taxon>Pseudomonadota</taxon>
        <taxon>Alphaproteobacteria</taxon>
        <taxon>Rhodobacterales</taxon>
        <taxon>Roseobacteraceae</taxon>
        <taxon>Roseovarius</taxon>
    </lineage>
</organism>
<dbReference type="AlphaFoldDB" id="A0A1X6YJR6"/>
<dbReference type="OrthoDB" id="9181317at2"/>
<dbReference type="RefSeq" id="WP_085804343.1">
    <property type="nucleotide sequence ID" value="NZ_FWFX01000002.1"/>
</dbReference>
<evidence type="ECO:0000313" key="3">
    <source>
        <dbReference type="Proteomes" id="UP000193061"/>
    </source>
</evidence>
<evidence type="ECO:0000313" key="2">
    <source>
        <dbReference type="EMBL" id="SLN21733.1"/>
    </source>
</evidence>